<reference evidence="1 2" key="1">
    <citation type="journal article" date="2010" name="Science">
        <title>Genomic analysis of organismal complexity in the multicellular green alga Volvox carteri.</title>
        <authorList>
            <person name="Prochnik S.E."/>
            <person name="Umen J."/>
            <person name="Nedelcu A.M."/>
            <person name="Hallmann A."/>
            <person name="Miller S.M."/>
            <person name="Nishii I."/>
            <person name="Ferris P."/>
            <person name="Kuo A."/>
            <person name="Mitros T."/>
            <person name="Fritz-Laylin L.K."/>
            <person name="Hellsten U."/>
            <person name="Chapman J."/>
            <person name="Simakov O."/>
            <person name="Rensing S.A."/>
            <person name="Terry A."/>
            <person name="Pangilinan J."/>
            <person name="Kapitonov V."/>
            <person name="Jurka J."/>
            <person name="Salamov A."/>
            <person name="Shapiro H."/>
            <person name="Schmutz J."/>
            <person name="Grimwood J."/>
            <person name="Lindquist E."/>
            <person name="Lucas S."/>
            <person name="Grigoriev I.V."/>
            <person name="Schmitt R."/>
            <person name="Kirk D."/>
            <person name="Rokhsar D.S."/>
        </authorList>
    </citation>
    <scope>NUCLEOTIDE SEQUENCE [LARGE SCALE GENOMIC DNA]</scope>
    <source>
        <strain evidence="2">f. Nagariensis / Eve</strain>
    </source>
</reference>
<organism evidence="2">
    <name type="scientific">Volvox carteri f. nagariensis</name>
    <dbReference type="NCBI Taxonomy" id="3068"/>
    <lineage>
        <taxon>Eukaryota</taxon>
        <taxon>Viridiplantae</taxon>
        <taxon>Chlorophyta</taxon>
        <taxon>core chlorophytes</taxon>
        <taxon>Chlorophyceae</taxon>
        <taxon>CS clade</taxon>
        <taxon>Chlamydomonadales</taxon>
        <taxon>Volvocaceae</taxon>
        <taxon>Volvox</taxon>
    </lineage>
</organism>
<dbReference type="EMBL" id="GL378391">
    <property type="protein sequence ID" value="EFJ41720.1"/>
    <property type="molecule type" value="Genomic_DNA"/>
</dbReference>
<sequence>MRNVSTFRQSRASVVPSRVTNCRREVRMAVSTPSSSRSNSSAVSALSITASAAASALLAKVAALLAAGAPGALPAVLHMSSPACKGSEKEHHWTSAFQGALAEKVVVAAAPSPAALSAVSAISLPGEWRIISSAAEWFDLHSEASSAGALLATVFISDNAAVAHAALLERLHQNFGTGVDAPVRLVFVRINEGYEQRNRAAAAACAASGTAPALVRGAADITLSRVAHTAALHGLDVALTSFLPDGVRAFPSLLLTAGPVAAGAAAAGGDTAAAPWSWLAATRVGELTQLVSDWAFIIDLRRRRQRDLVRQQIRAEEGVTVPLPEPAGWDKAPQVPMTAKAGSLRRRGGSPAVLISA</sequence>
<dbReference type="AlphaFoldDB" id="D8UEX8"/>
<gene>
    <name evidence="1" type="ORF">VOLCADRAFT_98327</name>
</gene>
<dbReference type="InParanoid" id="D8UEX8"/>
<dbReference type="OrthoDB" id="544024at2759"/>
<dbReference type="Proteomes" id="UP000001058">
    <property type="component" value="Unassembled WGS sequence"/>
</dbReference>
<dbReference type="GeneID" id="9626672"/>
<protein>
    <submittedName>
        <fullName evidence="1">Low-CO2-inducible protein</fullName>
    </submittedName>
</protein>
<keyword evidence="2" id="KW-1185">Reference proteome</keyword>
<evidence type="ECO:0000313" key="1">
    <source>
        <dbReference type="EMBL" id="EFJ41720.1"/>
    </source>
</evidence>
<accession>D8UEX8</accession>
<proteinExistence type="predicted"/>
<name>D8UEX8_VOLCA</name>
<dbReference type="KEGG" id="vcn:VOLCADRAFT_98327"/>
<dbReference type="RefSeq" id="XP_002957222.1">
    <property type="nucleotide sequence ID" value="XM_002957176.1"/>
</dbReference>
<evidence type="ECO:0000313" key="2">
    <source>
        <dbReference type="Proteomes" id="UP000001058"/>
    </source>
</evidence>